<evidence type="ECO:0008006" key="6">
    <source>
        <dbReference type="Google" id="ProtNLM"/>
    </source>
</evidence>
<dbReference type="VEuPathDB" id="AmoebaDB:NfTy_018580"/>
<comment type="caution">
    <text evidence="4">The sequence shown here is derived from an EMBL/GenBank/DDBJ whole genome shotgun (WGS) entry which is preliminary data.</text>
</comment>
<dbReference type="OrthoDB" id="1667587at2759"/>
<evidence type="ECO:0000313" key="5">
    <source>
        <dbReference type="Proteomes" id="UP000444721"/>
    </source>
</evidence>
<name>A0A6A5CA48_NAEFO</name>
<proteinExistence type="inferred from homology"/>
<organism evidence="4 5">
    <name type="scientific">Naegleria fowleri</name>
    <name type="common">Brain eating amoeba</name>
    <dbReference type="NCBI Taxonomy" id="5763"/>
    <lineage>
        <taxon>Eukaryota</taxon>
        <taxon>Discoba</taxon>
        <taxon>Heterolobosea</taxon>
        <taxon>Tetramitia</taxon>
        <taxon>Eutetramitia</taxon>
        <taxon>Vahlkampfiidae</taxon>
        <taxon>Naegleria</taxon>
    </lineage>
</organism>
<protein>
    <recommendedName>
        <fullName evidence="6">Anaphase-promoting complex subunit 4 WD40 domain-containing protein</fullName>
    </recommendedName>
</protein>
<dbReference type="InterPro" id="IPR015943">
    <property type="entry name" value="WD40/YVTN_repeat-like_dom_sf"/>
</dbReference>
<evidence type="ECO:0000256" key="2">
    <source>
        <dbReference type="ARBA" id="ARBA00022737"/>
    </source>
</evidence>
<dbReference type="InterPro" id="IPR001680">
    <property type="entry name" value="WD40_rpt"/>
</dbReference>
<dbReference type="Pfam" id="PF21032">
    <property type="entry name" value="PROPPIN"/>
    <property type="match status" value="1"/>
</dbReference>
<dbReference type="Proteomes" id="UP000444721">
    <property type="component" value="Unassembled WGS sequence"/>
</dbReference>
<gene>
    <name evidence="4" type="ORF">FDP41_011500</name>
</gene>
<evidence type="ECO:0000256" key="1">
    <source>
        <dbReference type="ARBA" id="ARBA00022574"/>
    </source>
</evidence>
<evidence type="ECO:0000313" key="4">
    <source>
        <dbReference type="EMBL" id="KAF0982570.1"/>
    </source>
</evidence>
<dbReference type="VEuPathDB" id="AmoebaDB:FDP41_011500"/>
<keyword evidence="1" id="KW-0853">WD repeat</keyword>
<reference evidence="4 5" key="1">
    <citation type="journal article" date="2019" name="Sci. Rep.">
        <title>Nanopore sequencing improves the draft genome of the human pathogenic amoeba Naegleria fowleri.</title>
        <authorList>
            <person name="Liechti N."/>
            <person name="Schurch N."/>
            <person name="Bruggmann R."/>
            <person name="Wittwer M."/>
        </authorList>
    </citation>
    <scope>NUCLEOTIDE SEQUENCE [LARGE SCALE GENOMIC DNA]</scope>
    <source>
        <strain evidence="4 5">ATCC 30894</strain>
    </source>
</reference>
<sequence>MSFVIILPRSESLSDISSTSNSTGNTSLARELSSSNLSKSNVLFAGFNTQASMLAIGTEQGFKIFSCAYGHFRKEFDLKFVDGGISFVSFMDKDKDSVALVAGGSRPAFSMNKIVFYNYKERRVTNELICSRNVISVHSKKNVFVAVAEDMIFVYDVRNRQPIHSLKTAINHHGLFAMVYIKDRKQFLMAYPDETCSDGPLGNIKLIWMCSSTHKIVQESVIHAHESSIRCFSLSNDGSVLSTTSEKGTIVRVFYTDSGDKNIEFKRGALTSDVYSLCFSHDGAFLACMSSNGTLHVFVVDYDAWKKQRLLAQGQTDSSWTSTLWDYVPTSITSSLESTPKSVFRYKNVEGICVCAFESTDDSILLCTNKGVYMSLKFDWKCSSSENFNGAPTDKYVANID</sequence>
<dbReference type="GO" id="GO:0005737">
    <property type="term" value="C:cytoplasm"/>
    <property type="evidence" value="ECO:0007669"/>
    <property type="project" value="UniProtKB-ARBA"/>
</dbReference>
<dbReference type="SMART" id="SM00320">
    <property type="entry name" value="WD40"/>
    <property type="match status" value="2"/>
</dbReference>
<keyword evidence="2" id="KW-0677">Repeat</keyword>
<dbReference type="OMA" id="VFYNYKE"/>
<dbReference type="SUPFAM" id="SSF50978">
    <property type="entry name" value="WD40 repeat-like"/>
    <property type="match status" value="1"/>
</dbReference>
<accession>A0A6A5CA48</accession>
<dbReference type="EMBL" id="VFQX01000009">
    <property type="protein sequence ID" value="KAF0982570.1"/>
    <property type="molecule type" value="Genomic_DNA"/>
</dbReference>
<dbReference type="Gene3D" id="2.130.10.10">
    <property type="entry name" value="YVTN repeat-like/Quinoprotein amine dehydrogenase"/>
    <property type="match status" value="1"/>
</dbReference>
<dbReference type="RefSeq" id="XP_044567283.1">
    <property type="nucleotide sequence ID" value="XM_044701916.1"/>
</dbReference>
<dbReference type="GeneID" id="68118715"/>
<dbReference type="AlphaFoldDB" id="A0A6A5CA48"/>
<comment type="similarity">
    <text evidence="3">Belongs to the WD repeat PROPPIN family.</text>
</comment>
<evidence type="ECO:0000256" key="3">
    <source>
        <dbReference type="ARBA" id="ARBA00025740"/>
    </source>
</evidence>
<dbReference type="InterPro" id="IPR048720">
    <property type="entry name" value="PROPPIN"/>
</dbReference>
<dbReference type="InterPro" id="IPR036322">
    <property type="entry name" value="WD40_repeat_dom_sf"/>
</dbReference>
<dbReference type="PANTHER" id="PTHR11227">
    <property type="entry name" value="WD-REPEAT PROTEIN INTERACTING WITH PHOSPHOINOSIDES WIPI -RELATED"/>
    <property type="match status" value="1"/>
</dbReference>
<dbReference type="VEuPathDB" id="AmoebaDB:NF0029040"/>
<keyword evidence="5" id="KW-1185">Reference proteome</keyword>